<dbReference type="InterPro" id="IPR051783">
    <property type="entry name" value="NAD(P)-dependent_oxidoreduct"/>
</dbReference>
<dbReference type="EMBL" id="LN831776">
    <property type="protein sequence ID" value="CQR51580.1"/>
    <property type="molecule type" value="Genomic_DNA"/>
</dbReference>
<dbReference type="CDD" id="cd05262">
    <property type="entry name" value="SDR_a7"/>
    <property type="match status" value="1"/>
</dbReference>
<dbReference type="PATRIC" id="fig|1073571.4.peg.316"/>
<accession>A0A0E4H7C8</accession>
<reference evidence="3" key="1">
    <citation type="submission" date="2015-03" db="EMBL/GenBank/DDBJ databases">
        <authorList>
            <person name="Wibberg D."/>
        </authorList>
    </citation>
    <scope>NUCLEOTIDE SEQUENCE [LARGE SCALE GENOMIC DNA]</scope>
</reference>
<name>A0A0E4H7C8_9BACL</name>
<protein>
    <recommendedName>
        <fullName evidence="1">NAD-dependent epimerase/dehydratase domain-containing protein</fullName>
    </recommendedName>
</protein>
<dbReference type="RefSeq" id="WP_020426241.1">
    <property type="nucleotide sequence ID" value="NZ_AGBD01000104.1"/>
</dbReference>
<dbReference type="InterPro" id="IPR036291">
    <property type="entry name" value="NAD(P)-bd_dom_sf"/>
</dbReference>
<gene>
    <name evidence="2" type="ORF">PRIO_0327</name>
</gene>
<dbReference type="STRING" id="483937.AMQ84_21070"/>
<dbReference type="GO" id="GO:0004029">
    <property type="term" value="F:aldehyde dehydrogenase (NAD+) activity"/>
    <property type="evidence" value="ECO:0007669"/>
    <property type="project" value="TreeGrafter"/>
</dbReference>
<dbReference type="KEGG" id="pri:PRIO_0327"/>
<dbReference type="SUPFAM" id="SSF51735">
    <property type="entry name" value="NAD(P)-binding Rossmann-fold domains"/>
    <property type="match status" value="1"/>
</dbReference>
<dbReference type="AlphaFoldDB" id="A0A0E4H7C8"/>
<organism evidence="2 3">
    <name type="scientific">Paenibacillus riograndensis SBR5</name>
    <dbReference type="NCBI Taxonomy" id="1073571"/>
    <lineage>
        <taxon>Bacteria</taxon>
        <taxon>Bacillati</taxon>
        <taxon>Bacillota</taxon>
        <taxon>Bacilli</taxon>
        <taxon>Bacillales</taxon>
        <taxon>Paenibacillaceae</taxon>
        <taxon>Paenibacillus</taxon>
        <taxon>Paenibacillus sonchi group</taxon>
    </lineage>
</organism>
<evidence type="ECO:0000259" key="1">
    <source>
        <dbReference type="Pfam" id="PF01370"/>
    </source>
</evidence>
<evidence type="ECO:0000313" key="3">
    <source>
        <dbReference type="Proteomes" id="UP000033163"/>
    </source>
</evidence>
<dbReference type="PANTHER" id="PTHR48079">
    <property type="entry name" value="PROTEIN YEEZ"/>
    <property type="match status" value="1"/>
</dbReference>
<feature type="domain" description="NAD-dependent epimerase/dehydratase" evidence="1">
    <location>
        <begin position="3"/>
        <end position="213"/>
    </location>
</feature>
<dbReference type="Pfam" id="PF01370">
    <property type="entry name" value="Epimerase"/>
    <property type="match status" value="1"/>
</dbReference>
<evidence type="ECO:0000313" key="2">
    <source>
        <dbReference type="EMBL" id="CQR51580.1"/>
    </source>
</evidence>
<sequence>MRVFVTGATGFIGSAVVKELIHAGHEVVGLARSDKAAASLHAMGAEALRGSLGDPNGLRSGAAEADGVIHLAFDNSFTDFAGAIADDLQAIEVIGDVLAGSGKPIVMTSVTTMVPSLGRPATEDDQAQDGSPGLPRSIAENMAIALAARDVRSSVVRLAPCVHDATSQGFATLLAELARQKGVSAYVGDGANHWPALHRLDAAKLYRLALESAPAGSRLHGAGEEAIPFRNIAEAIGQRLNLPVSSISPEAAEEHFGWLAPFVLMDNPTSNVWTREKLGWEPAEPTLVADILGK</sequence>
<dbReference type="Proteomes" id="UP000033163">
    <property type="component" value="Chromosome I"/>
</dbReference>
<dbReference type="HOGENOM" id="CLU_007383_12_3_9"/>
<dbReference type="Gene3D" id="3.40.50.720">
    <property type="entry name" value="NAD(P)-binding Rossmann-like Domain"/>
    <property type="match status" value="1"/>
</dbReference>
<dbReference type="InterPro" id="IPR001509">
    <property type="entry name" value="Epimerase_deHydtase"/>
</dbReference>
<dbReference type="GO" id="GO:0005737">
    <property type="term" value="C:cytoplasm"/>
    <property type="evidence" value="ECO:0007669"/>
    <property type="project" value="TreeGrafter"/>
</dbReference>
<dbReference type="PANTHER" id="PTHR48079:SF9">
    <property type="entry name" value="PUTATIVE-RELATED"/>
    <property type="match status" value="1"/>
</dbReference>
<proteinExistence type="predicted"/>